<keyword evidence="6" id="KW-0540">Nuclease</keyword>
<name>A0A1J5QY44_9ZZZZ</name>
<dbReference type="GO" id="GO:0004519">
    <property type="term" value="F:endonuclease activity"/>
    <property type="evidence" value="ECO:0007669"/>
    <property type="project" value="UniProtKB-KW"/>
</dbReference>
<evidence type="ECO:0000256" key="1">
    <source>
        <dbReference type="ARBA" id="ARBA00022741"/>
    </source>
</evidence>
<evidence type="ECO:0000256" key="3">
    <source>
        <dbReference type="ARBA" id="ARBA00023125"/>
    </source>
</evidence>
<feature type="region of interest" description="Disordered" evidence="4">
    <location>
        <begin position="490"/>
        <end position="511"/>
    </location>
</feature>
<reference evidence="6" key="1">
    <citation type="submission" date="2016-10" db="EMBL/GenBank/DDBJ databases">
        <title>Sequence of Gallionella enrichment culture.</title>
        <authorList>
            <person name="Poehlein A."/>
            <person name="Muehling M."/>
            <person name="Daniel R."/>
        </authorList>
    </citation>
    <scope>NUCLEOTIDE SEQUENCE</scope>
</reference>
<gene>
    <name evidence="6" type="primary">mutS2_7</name>
    <name evidence="6" type="ORF">GALL_299350</name>
</gene>
<keyword evidence="2" id="KW-0067">ATP-binding</keyword>
<comment type="caution">
    <text evidence="6">The sequence shown here is derived from an EMBL/GenBank/DDBJ whole genome shotgun (WGS) entry which is preliminary data.</text>
</comment>
<dbReference type="InterPro" id="IPR000432">
    <property type="entry name" value="DNA_mismatch_repair_MutS_C"/>
</dbReference>
<dbReference type="GO" id="GO:0006298">
    <property type="term" value="P:mismatch repair"/>
    <property type="evidence" value="ECO:0007669"/>
    <property type="project" value="InterPro"/>
</dbReference>
<keyword evidence="3" id="KW-0238">DNA-binding</keyword>
<dbReference type="EC" id="3.1.-.-" evidence="6"/>
<dbReference type="SUPFAM" id="SSF52540">
    <property type="entry name" value="P-loop containing nucleoside triphosphate hydrolases"/>
    <property type="match status" value="1"/>
</dbReference>
<protein>
    <submittedName>
        <fullName evidence="6">Endonuclease MutS2</fullName>
        <ecNumber evidence="6">3.1.-.-</ecNumber>
    </submittedName>
</protein>
<keyword evidence="6" id="KW-0255">Endonuclease</keyword>
<accession>A0A1J5QY44</accession>
<dbReference type="InterPro" id="IPR045076">
    <property type="entry name" value="MutS"/>
</dbReference>
<dbReference type="PANTHER" id="PTHR11361">
    <property type="entry name" value="DNA MISMATCH REPAIR PROTEIN MUTS FAMILY MEMBER"/>
    <property type="match status" value="1"/>
</dbReference>
<dbReference type="SMART" id="SM00534">
    <property type="entry name" value="MUTSac"/>
    <property type="match status" value="1"/>
</dbReference>
<dbReference type="GO" id="GO:0016787">
    <property type="term" value="F:hydrolase activity"/>
    <property type="evidence" value="ECO:0007669"/>
    <property type="project" value="UniProtKB-KW"/>
</dbReference>
<dbReference type="EMBL" id="MLJW01000383">
    <property type="protein sequence ID" value="OIQ88202.1"/>
    <property type="molecule type" value="Genomic_DNA"/>
</dbReference>
<dbReference type="GO" id="GO:0005524">
    <property type="term" value="F:ATP binding"/>
    <property type="evidence" value="ECO:0007669"/>
    <property type="project" value="UniProtKB-KW"/>
</dbReference>
<dbReference type="Gene3D" id="3.40.50.300">
    <property type="entry name" value="P-loop containing nucleotide triphosphate hydrolases"/>
    <property type="match status" value="1"/>
</dbReference>
<evidence type="ECO:0000256" key="4">
    <source>
        <dbReference type="SAM" id="MobiDB-lite"/>
    </source>
</evidence>
<feature type="domain" description="DNA mismatch repair proteins mutS family" evidence="5">
    <location>
        <begin position="317"/>
        <end position="490"/>
    </location>
</feature>
<dbReference type="Pfam" id="PF00488">
    <property type="entry name" value="MutS_V"/>
    <property type="match status" value="1"/>
</dbReference>
<sequence length="511" mass="55707">MHRDADVDLDATPVWNEQDLVADLEIDIVLAAMAGGDPFLADVARRTLLAGLHDPEAIRYRQDVLADFLAQPAVLNELYAVAVEAITGERQVYPGSLFRSPEITLHRSVQVLTLFTRLLGRLRAVADAHGDSVRSEGLTRFFRMLTEELDDAYFREVDDHLRRLAFGNGVLISAGLGAGLTGTDYTLRKPALDTRRWFERLTAQGPPSFTYTVPDRDEGGFRALAELRVRGLDLVADALARSTEHVLAFFRMLRTELGFYLACVNLHDQLVARGNPTCLPVPTAGGATLVCEGLYDPSLVLTTDRPVVGNDVDARDARLIVVTGANQGGKSTFLRSVGLARLMVRAGMFAPARALRMSLGAGLFTHFRREEDTTMTSGKLDEELTRMSAIVDCLTPGALLLSNESFAATNEREGSQIARGILQALIEAGIHVVVVTHLYDLAHGLYTDCTPGTVFLRAPRADDGRRTFHLEPGEPLPTSYGKDVFQQVFGTDVEHPGPPGTSATHPPQPGQ</sequence>
<evidence type="ECO:0000259" key="5">
    <source>
        <dbReference type="SMART" id="SM00534"/>
    </source>
</evidence>
<keyword evidence="6" id="KW-0378">Hydrolase</keyword>
<dbReference type="GO" id="GO:0030983">
    <property type="term" value="F:mismatched DNA binding"/>
    <property type="evidence" value="ECO:0007669"/>
    <property type="project" value="InterPro"/>
</dbReference>
<evidence type="ECO:0000256" key="2">
    <source>
        <dbReference type="ARBA" id="ARBA00022840"/>
    </source>
</evidence>
<dbReference type="GO" id="GO:0005829">
    <property type="term" value="C:cytosol"/>
    <property type="evidence" value="ECO:0007669"/>
    <property type="project" value="TreeGrafter"/>
</dbReference>
<dbReference type="InterPro" id="IPR027417">
    <property type="entry name" value="P-loop_NTPase"/>
</dbReference>
<dbReference type="AlphaFoldDB" id="A0A1J5QY44"/>
<keyword evidence="1" id="KW-0547">Nucleotide-binding</keyword>
<organism evidence="6">
    <name type="scientific">mine drainage metagenome</name>
    <dbReference type="NCBI Taxonomy" id="410659"/>
    <lineage>
        <taxon>unclassified sequences</taxon>
        <taxon>metagenomes</taxon>
        <taxon>ecological metagenomes</taxon>
    </lineage>
</organism>
<dbReference type="PANTHER" id="PTHR11361:SF34">
    <property type="entry name" value="DNA MISMATCH REPAIR PROTEIN MSH1, MITOCHONDRIAL"/>
    <property type="match status" value="1"/>
</dbReference>
<evidence type="ECO:0000313" key="6">
    <source>
        <dbReference type="EMBL" id="OIQ88202.1"/>
    </source>
</evidence>
<dbReference type="GO" id="GO:0140664">
    <property type="term" value="F:ATP-dependent DNA damage sensor activity"/>
    <property type="evidence" value="ECO:0007669"/>
    <property type="project" value="InterPro"/>
</dbReference>
<proteinExistence type="predicted"/>